<feature type="domain" description="Calcineurin-like phosphoesterase" evidence="1">
    <location>
        <begin position="2"/>
        <end position="162"/>
    </location>
</feature>
<dbReference type="CDD" id="cd00838">
    <property type="entry name" value="MPP_superfamily"/>
    <property type="match status" value="1"/>
</dbReference>
<dbReference type="PANTHER" id="PTHR42850:SF2">
    <property type="entry name" value="BLL5683 PROTEIN"/>
    <property type="match status" value="1"/>
</dbReference>
<proteinExistence type="predicted"/>
<organism evidence="2 3">
    <name type="scientific">Humisphaera borealis</name>
    <dbReference type="NCBI Taxonomy" id="2807512"/>
    <lineage>
        <taxon>Bacteria</taxon>
        <taxon>Pseudomonadati</taxon>
        <taxon>Planctomycetota</taxon>
        <taxon>Phycisphaerae</taxon>
        <taxon>Tepidisphaerales</taxon>
        <taxon>Tepidisphaeraceae</taxon>
        <taxon>Humisphaera</taxon>
    </lineage>
</organism>
<keyword evidence="3" id="KW-1185">Reference proteome</keyword>
<dbReference type="InterPro" id="IPR004843">
    <property type="entry name" value="Calcineurin-like_PHP"/>
</dbReference>
<dbReference type="RefSeq" id="WP_206294348.1">
    <property type="nucleotide sequence ID" value="NZ_CP063458.1"/>
</dbReference>
<dbReference type="PIRSF" id="PIRSF000883">
    <property type="entry name" value="Pesterase_MJ0912"/>
    <property type="match status" value="1"/>
</dbReference>
<dbReference type="KEGG" id="hbs:IPV69_07420"/>
<dbReference type="InterPro" id="IPR029052">
    <property type="entry name" value="Metallo-depent_PP-like"/>
</dbReference>
<dbReference type="EMBL" id="CP063458">
    <property type="protein sequence ID" value="QOV91180.1"/>
    <property type="molecule type" value="Genomic_DNA"/>
</dbReference>
<gene>
    <name evidence="2" type="ORF">IPV69_07420</name>
</gene>
<evidence type="ECO:0000313" key="2">
    <source>
        <dbReference type="EMBL" id="QOV91180.1"/>
    </source>
</evidence>
<evidence type="ECO:0000313" key="3">
    <source>
        <dbReference type="Proteomes" id="UP000593765"/>
    </source>
</evidence>
<dbReference type="Gene3D" id="3.60.21.10">
    <property type="match status" value="1"/>
</dbReference>
<dbReference type="PANTHER" id="PTHR42850">
    <property type="entry name" value="METALLOPHOSPHOESTERASE"/>
    <property type="match status" value="1"/>
</dbReference>
<accession>A0A7M2X339</accession>
<dbReference type="AlphaFoldDB" id="A0A7M2X339"/>
<dbReference type="InterPro" id="IPR050126">
    <property type="entry name" value="Ap4A_hydrolase"/>
</dbReference>
<dbReference type="SUPFAM" id="SSF56300">
    <property type="entry name" value="Metallo-dependent phosphatases"/>
    <property type="match status" value="1"/>
</dbReference>
<dbReference type="GO" id="GO:0016791">
    <property type="term" value="F:phosphatase activity"/>
    <property type="evidence" value="ECO:0007669"/>
    <property type="project" value="TreeGrafter"/>
</dbReference>
<sequence length="249" mass="28463">MFAIISDIHGNLEALQAVLAEVDRRQLQHVLCLGDIIGYGPNPLECMDLVMTRSRATLMGNHDFAVLYEPFNFNAGAESACFWTRKQFENDPDVQRKAKRWKYLGGLPVRIRTPDFIAVHASPRRPVNEYIFPDDIYTNPGKFVSIFERFNRLCFVGHTHVPGVFLEGPDFYSPDELESKYELTDEKAIVNVGSVGQPRDRDPRASFVVVSDTYVEFVRIPYDVQTTKKKVEQIEDLDNFLGARLEDGR</sequence>
<evidence type="ECO:0000259" key="1">
    <source>
        <dbReference type="Pfam" id="PF00149"/>
    </source>
</evidence>
<dbReference type="Pfam" id="PF00149">
    <property type="entry name" value="Metallophos"/>
    <property type="match status" value="1"/>
</dbReference>
<protein>
    <submittedName>
        <fullName evidence="2">Metallophosphoesterase family protein</fullName>
    </submittedName>
</protein>
<dbReference type="InterPro" id="IPR011152">
    <property type="entry name" value="Pesterase_MJ0912"/>
</dbReference>
<name>A0A7M2X339_9BACT</name>
<dbReference type="Proteomes" id="UP000593765">
    <property type="component" value="Chromosome"/>
</dbReference>
<dbReference type="GO" id="GO:0005737">
    <property type="term" value="C:cytoplasm"/>
    <property type="evidence" value="ECO:0007669"/>
    <property type="project" value="TreeGrafter"/>
</dbReference>
<reference evidence="2 3" key="1">
    <citation type="submission" date="2020-10" db="EMBL/GenBank/DDBJ databases">
        <title>Wide distribution of Phycisphaera-like planctomycetes from WD2101 soil group in peatlands and genome analysis of the first cultivated representative.</title>
        <authorList>
            <person name="Dedysh S.N."/>
            <person name="Beletsky A.V."/>
            <person name="Ivanova A."/>
            <person name="Kulichevskaya I.S."/>
            <person name="Suzina N.E."/>
            <person name="Philippov D.A."/>
            <person name="Rakitin A.L."/>
            <person name="Mardanov A.V."/>
            <person name="Ravin N.V."/>
        </authorList>
    </citation>
    <scope>NUCLEOTIDE SEQUENCE [LARGE SCALE GENOMIC DNA]</scope>
    <source>
        <strain evidence="2 3">M1803</strain>
    </source>
</reference>